<evidence type="ECO:0000313" key="1">
    <source>
        <dbReference type="EMBL" id="TEB22681.1"/>
    </source>
</evidence>
<accession>A0A4Y7SLT4</accession>
<dbReference type="Proteomes" id="UP000298030">
    <property type="component" value="Unassembled WGS sequence"/>
</dbReference>
<organism evidence="1 2">
    <name type="scientific">Coprinellus micaceus</name>
    <name type="common">Glistening ink-cap mushroom</name>
    <name type="synonym">Coprinus micaceus</name>
    <dbReference type="NCBI Taxonomy" id="71717"/>
    <lineage>
        <taxon>Eukaryota</taxon>
        <taxon>Fungi</taxon>
        <taxon>Dikarya</taxon>
        <taxon>Basidiomycota</taxon>
        <taxon>Agaricomycotina</taxon>
        <taxon>Agaricomycetes</taxon>
        <taxon>Agaricomycetidae</taxon>
        <taxon>Agaricales</taxon>
        <taxon>Agaricineae</taxon>
        <taxon>Psathyrellaceae</taxon>
        <taxon>Coprinellus</taxon>
    </lineage>
</organism>
<reference evidence="1 2" key="1">
    <citation type="journal article" date="2019" name="Nat. Ecol. Evol.">
        <title>Megaphylogeny resolves global patterns of mushroom evolution.</title>
        <authorList>
            <person name="Varga T."/>
            <person name="Krizsan K."/>
            <person name="Foldi C."/>
            <person name="Dima B."/>
            <person name="Sanchez-Garcia M."/>
            <person name="Sanchez-Ramirez S."/>
            <person name="Szollosi G.J."/>
            <person name="Szarkandi J.G."/>
            <person name="Papp V."/>
            <person name="Albert L."/>
            <person name="Andreopoulos W."/>
            <person name="Angelini C."/>
            <person name="Antonin V."/>
            <person name="Barry K.W."/>
            <person name="Bougher N.L."/>
            <person name="Buchanan P."/>
            <person name="Buyck B."/>
            <person name="Bense V."/>
            <person name="Catcheside P."/>
            <person name="Chovatia M."/>
            <person name="Cooper J."/>
            <person name="Damon W."/>
            <person name="Desjardin D."/>
            <person name="Finy P."/>
            <person name="Geml J."/>
            <person name="Haridas S."/>
            <person name="Hughes K."/>
            <person name="Justo A."/>
            <person name="Karasinski D."/>
            <person name="Kautmanova I."/>
            <person name="Kiss B."/>
            <person name="Kocsube S."/>
            <person name="Kotiranta H."/>
            <person name="LaButti K.M."/>
            <person name="Lechner B.E."/>
            <person name="Liimatainen K."/>
            <person name="Lipzen A."/>
            <person name="Lukacs Z."/>
            <person name="Mihaltcheva S."/>
            <person name="Morgado L.N."/>
            <person name="Niskanen T."/>
            <person name="Noordeloos M.E."/>
            <person name="Ohm R.A."/>
            <person name="Ortiz-Santana B."/>
            <person name="Ovrebo C."/>
            <person name="Racz N."/>
            <person name="Riley R."/>
            <person name="Savchenko A."/>
            <person name="Shiryaev A."/>
            <person name="Soop K."/>
            <person name="Spirin V."/>
            <person name="Szebenyi C."/>
            <person name="Tomsovsky M."/>
            <person name="Tulloss R.E."/>
            <person name="Uehling J."/>
            <person name="Grigoriev I.V."/>
            <person name="Vagvolgyi C."/>
            <person name="Papp T."/>
            <person name="Martin F.M."/>
            <person name="Miettinen O."/>
            <person name="Hibbett D.S."/>
            <person name="Nagy L.G."/>
        </authorList>
    </citation>
    <scope>NUCLEOTIDE SEQUENCE [LARGE SCALE GENOMIC DNA]</scope>
    <source>
        <strain evidence="1 2">FP101781</strain>
    </source>
</reference>
<name>A0A4Y7SLT4_COPMI</name>
<sequence>VSLYILDGTRRPGTNISCVEFVQAGFYPSSCQPLTSPYTYGGRILAPGRHWCRVNSDRDPSLFLFVWRFRVGSFVHPNIPYTRPSPFESSRIVGDLFTCVPSFWPWCYSSIRSQNNTQSCPRFLCPPFRRTHHLLSHPISKSRSCHTWDPVRSFADCPNMLRGGVSGCSSHYSNAGIGEEEVNGLSSPIVRLDGCGGSKLGLWRKRWNVGLRRGLVDKVVEDGREVQLQSVRGTRPNWNGELCVVKPARRDAAVGLLHSRVVVCRVFHVAGRRPESDYTQQHLNGGTMYRGRRPSLNFLLE</sequence>
<proteinExistence type="predicted"/>
<protein>
    <submittedName>
        <fullName evidence="1">Uncharacterized protein</fullName>
    </submittedName>
</protein>
<dbReference type="EMBL" id="QPFP01000087">
    <property type="protein sequence ID" value="TEB22681.1"/>
    <property type="molecule type" value="Genomic_DNA"/>
</dbReference>
<evidence type="ECO:0000313" key="2">
    <source>
        <dbReference type="Proteomes" id="UP000298030"/>
    </source>
</evidence>
<keyword evidence="2" id="KW-1185">Reference proteome</keyword>
<feature type="non-terminal residue" evidence="1">
    <location>
        <position position="1"/>
    </location>
</feature>
<dbReference type="AlphaFoldDB" id="A0A4Y7SLT4"/>
<gene>
    <name evidence="1" type="ORF">FA13DRAFT_1474515</name>
</gene>
<comment type="caution">
    <text evidence="1">The sequence shown here is derived from an EMBL/GenBank/DDBJ whole genome shotgun (WGS) entry which is preliminary data.</text>
</comment>